<evidence type="ECO:0000256" key="2">
    <source>
        <dbReference type="SAM" id="SignalP"/>
    </source>
</evidence>
<dbReference type="OrthoDB" id="912098at2759"/>
<reference evidence="3" key="1">
    <citation type="journal article" date="2020" name="Nat. Genet.">
        <title>Genomic diversifications of five Gossypium allopolyploid species and their impact on cotton improvement.</title>
        <authorList>
            <person name="Chen Z.J."/>
            <person name="Sreedasyam A."/>
            <person name="Ando A."/>
            <person name="Song Q."/>
            <person name="De Santiago L.M."/>
            <person name="Hulse-Kemp A.M."/>
            <person name="Ding M."/>
            <person name="Ye W."/>
            <person name="Kirkbride R.C."/>
            <person name="Jenkins J."/>
            <person name="Plott C."/>
            <person name="Lovell J."/>
            <person name="Lin Y.M."/>
            <person name="Vaughn R."/>
            <person name="Liu B."/>
            <person name="Simpson S."/>
            <person name="Scheffler B.E."/>
            <person name="Wen L."/>
            <person name="Saski C.A."/>
            <person name="Grover C.E."/>
            <person name="Hu G."/>
            <person name="Conover J.L."/>
            <person name="Carlson J.W."/>
            <person name="Shu S."/>
            <person name="Boston L.B."/>
            <person name="Williams M."/>
            <person name="Peterson D.G."/>
            <person name="McGee K."/>
            <person name="Jones D.C."/>
            <person name="Wendel J.F."/>
            <person name="Stelly D.M."/>
            <person name="Grimwood J."/>
            <person name="Schmutz J."/>
        </authorList>
    </citation>
    <scope>NUCLEOTIDE SEQUENCE [LARGE SCALE GENOMIC DNA]</scope>
    <source>
        <strain evidence="3">cv. TM-1</strain>
    </source>
</reference>
<name>A0A1U8HGE5_GOSHI</name>
<keyword evidence="2" id="KW-0732">Signal</keyword>
<dbReference type="RefSeq" id="XP_016665197.1">
    <property type="nucleotide sequence ID" value="XM_016809708.2"/>
</dbReference>
<evidence type="ECO:0000256" key="1">
    <source>
        <dbReference type="SAM" id="MobiDB-lite"/>
    </source>
</evidence>
<proteinExistence type="predicted"/>
<organism evidence="3 4">
    <name type="scientific">Gossypium hirsutum</name>
    <name type="common">Upland cotton</name>
    <name type="synonym">Gossypium mexicanum</name>
    <dbReference type="NCBI Taxonomy" id="3635"/>
    <lineage>
        <taxon>Eukaryota</taxon>
        <taxon>Viridiplantae</taxon>
        <taxon>Streptophyta</taxon>
        <taxon>Embryophyta</taxon>
        <taxon>Tracheophyta</taxon>
        <taxon>Spermatophyta</taxon>
        <taxon>Magnoliopsida</taxon>
        <taxon>eudicotyledons</taxon>
        <taxon>Gunneridae</taxon>
        <taxon>Pentapetalae</taxon>
        <taxon>rosids</taxon>
        <taxon>malvids</taxon>
        <taxon>Malvales</taxon>
        <taxon>Malvaceae</taxon>
        <taxon>Malvoideae</taxon>
        <taxon>Gossypium</taxon>
    </lineage>
</organism>
<dbReference type="Proteomes" id="UP000818029">
    <property type="component" value="Chromosome A03"/>
</dbReference>
<reference evidence="4" key="2">
    <citation type="submission" date="2025-08" db="UniProtKB">
        <authorList>
            <consortium name="RefSeq"/>
        </authorList>
    </citation>
    <scope>IDENTIFICATION</scope>
</reference>
<dbReference type="AlphaFoldDB" id="A0A1U8HGE5"/>
<sequence length="95" mass="11013">MQHISLPIHKMRDHVLIYLLLAWLLLIHYQLQGSDISVQAIDSGPTVHFKFSTRRSLMPRSRVRNALPTWVEMKKIHKSPSSPNPVKNLRSPSKH</sequence>
<feature type="signal peptide" evidence="2">
    <location>
        <begin position="1"/>
        <end position="33"/>
    </location>
</feature>
<accession>A0A1U8HGE5</accession>
<feature type="chain" id="PRO_5010577317" evidence="2">
    <location>
        <begin position="34"/>
        <end position="95"/>
    </location>
</feature>
<gene>
    <name evidence="4" type="primary">LOC107885939</name>
</gene>
<feature type="region of interest" description="Disordered" evidence="1">
    <location>
        <begin position="74"/>
        <end position="95"/>
    </location>
</feature>
<evidence type="ECO:0000313" key="3">
    <source>
        <dbReference type="Proteomes" id="UP000818029"/>
    </source>
</evidence>
<keyword evidence="3" id="KW-1185">Reference proteome</keyword>
<dbReference type="PaxDb" id="3635-A0A1U8HGE5"/>
<protein>
    <submittedName>
        <fullName evidence="4">CLAVATA3/ESR (CLE)-related protein 46</fullName>
    </submittedName>
</protein>
<evidence type="ECO:0000313" key="4">
    <source>
        <dbReference type="RefSeq" id="XP_016665197.1"/>
    </source>
</evidence>
<dbReference type="GeneID" id="107885939"/>
<dbReference type="KEGG" id="ghi:107885939"/>